<sequence length="118" mass="13839">MSCGEVTDEMLTIKFSVAGTDEEIFTSEAWTRAFNIEEPFYSELCHNIYSTYEFDEVYTDDELRTKKIIKFRLCGHAFSWTLLEFAKRLGLYHSDEIDEEGFDVYFQGGLRSDEHFNA</sequence>
<protein>
    <recommendedName>
        <fullName evidence="3">YubB ferredoxin-like domain-containing protein</fullName>
    </recommendedName>
</protein>
<reference evidence="1" key="2">
    <citation type="submission" date="2022-01" db="EMBL/GenBank/DDBJ databases">
        <authorList>
            <person name="Yamashiro T."/>
            <person name="Shiraishi A."/>
            <person name="Satake H."/>
            <person name="Nakayama K."/>
        </authorList>
    </citation>
    <scope>NUCLEOTIDE SEQUENCE</scope>
</reference>
<reference evidence="1" key="1">
    <citation type="journal article" date="2022" name="Int. J. Mol. Sci.">
        <title>Draft Genome of Tanacetum Coccineum: Genomic Comparison of Closely Related Tanacetum-Family Plants.</title>
        <authorList>
            <person name="Yamashiro T."/>
            <person name="Shiraishi A."/>
            <person name="Nakayama K."/>
            <person name="Satake H."/>
        </authorList>
    </citation>
    <scope>NUCLEOTIDE SEQUENCE</scope>
</reference>
<accession>A0ABQ4XBE3</accession>
<evidence type="ECO:0000313" key="1">
    <source>
        <dbReference type="EMBL" id="GJS62303.1"/>
    </source>
</evidence>
<gene>
    <name evidence="1" type="ORF">Tco_0657087</name>
</gene>
<dbReference type="EMBL" id="BQNB010009351">
    <property type="protein sequence ID" value="GJS62303.1"/>
    <property type="molecule type" value="Genomic_DNA"/>
</dbReference>
<evidence type="ECO:0000313" key="2">
    <source>
        <dbReference type="Proteomes" id="UP001151760"/>
    </source>
</evidence>
<organism evidence="1 2">
    <name type="scientific">Tanacetum coccineum</name>
    <dbReference type="NCBI Taxonomy" id="301880"/>
    <lineage>
        <taxon>Eukaryota</taxon>
        <taxon>Viridiplantae</taxon>
        <taxon>Streptophyta</taxon>
        <taxon>Embryophyta</taxon>
        <taxon>Tracheophyta</taxon>
        <taxon>Spermatophyta</taxon>
        <taxon>Magnoliopsida</taxon>
        <taxon>eudicotyledons</taxon>
        <taxon>Gunneridae</taxon>
        <taxon>Pentapetalae</taxon>
        <taxon>asterids</taxon>
        <taxon>campanulids</taxon>
        <taxon>Asterales</taxon>
        <taxon>Asteraceae</taxon>
        <taxon>Asteroideae</taxon>
        <taxon>Anthemideae</taxon>
        <taxon>Anthemidinae</taxon>
        <taxon>Tanacetum</taxon>
    </lineage>
</organism>
<dbReference type="Proteomes" id="UP001151760">
    <property type="component" value="Unassembled WGS sequence"/>
</dbReference>
<proteinExistence type="predicted"/>
<name>A0ABQ4XBE3_9ASTR</name>
<comment type="caution">
    <text evidence="1">The sequence shown here is derived from an EMBL/GenBank/DDBJ whole genome shotgun (WGS) entry which is preliminary data.</text>
</comment>
<keyword evidence="2" id="KW-1185">Reference proteome</keyword>
<evidence type="ECO:0008006" key="3">
    <source>
        <dbReference type="Google" id="ProtNLM"/>
    </source>
</evidence>